<dbReference type="PROSITE" id="PS50838">
    <property type="entry name" value="MAGE"/>
    <property type="match status" value="1"/>
</dbReference>
<dbReference type="Pfam" id="PF01454">
    <property type="entry name" value="MAGE"/>
    <property type="match status" value="1"/>
</dbReference>
<reference evidence="2 3" key="1">
    <citation type="submission" date="2021-06" db="EMBL/GenBank/DDBJ databases">
        <title>A haploid diamondback moth (Plutella xylostella L.) genome assembly resolves 31 chromosomes and identifies a diamide resistance mutation.</title>
        <authorList>
            <person name="Ward C.M."/>
            <person name="Perry K.D."/>
            <person name="Baker G."/>
            <person name="Powis K."/>
            <person name="Heckel D.G."/>
            <person name="Baxter S.W."/>
        </authorList>
    </citation>
    <scope>NUCLEOTIDE SEQUENCE [LARGE SCALE GENOMIC DNA]</scope>
    <source>
        <strain evidence="2 3">LV</strain>
        <tissue evidence="2">Single pupa</tissue>
    </source>
</reference>
<dbReference type="InterPro" id="IPR002190">
    <property type="entry name" value="MHD_dom"/>
</dbReference>
<comment type="caution">
    <text evidence="2">The sequence shown here is derived from an EMBL/GenBank/DDBJ whole genome shotgun (WGS) entry which is preliminary data.</text>
</comment>
<organism evidence="2 3">
    <name type="scientific">Plutella xylostella</name>
    <name type="common">Diamondback moth</name>
    <name type="synonym">Plutella maculipennis</name>
    <dbReference type="NCBI Taxonomy" id="51655"/>
    <lineage>
        <taxon>Eukaryota</taxon>
        <taxon>Metazoa</taxon>
        <taxon>Ecdysozoa</taxon>
        <taxon>Arthropoda</taxon>
        <taxon>Hexapoda</taxon>
        <taxon>Insecta</taxon>
        <taxon>Pterygota</taxon>
        <taxon>Neoptera</taxon>
        <taxon>Endopterygota</taxon>
        <taxon>Lepidoptera</taxon>
        <taxon>Glossata</taxon>
        <taxon>Ditrysia</taxon>
        <taxon>Yponomeutoidea</taxon>
        <taxon>Plutellidae</taxon>
        <taxon>Plutella</taxon>
    </lineage>
</organism>
<dbReference type="InterPro" id="IPR041898">
    <property type="entry name" value="MAGE_WH1"/>
</dbReference>
<accession>A0ABQ7R3X5</accession>
<dbReference type="InterPro" id="IPR041899">
    <property type="entry name" value="MAGE_WH2"/>
</dbReference>
<feature type="domain" description="MAGE" evidence="1">
    <location>
        <begin position="21"/>
        <end position="218"/>
    </location>
</feature>
<name>A0ABQ7R3X5_PLUXY</name>
<sequence>MSQPRSRASRAAEEAEADPDLGEAINECARFLICREGSKIPIKRAEIQKFLAPNFQIPSNRINVVISEANKLIRKVYGCKLVQVEAKSGVQFIVVLAEEAESLPDTSSDPVLHRMLVAALTHLFMSGGRVTEEAMWDFLDEAGLMEEADHAGRKDFITTFTKQLYLSYFKVGEGDLTRHVFEWGQRAIEEVPPIHLLTKMSQAFEREPVYWREQHTAATGDNGIEDRTAEN</sequence>
<gene>
    <name evidence="2" type="ORF">JYU34_001445</name>
</gene>
<dbReference type="InterPro" id="IPR037445">
    <property type="entry name" value="MAGE"/>
</dbReference>
<evidence type="ECO:0000313" key="3">
    <source>
        <dbReference type="Proteomes" id="UP000823941"/>
    </source>
</evidence>
<dbReference type="Gene3D" id="1.10.10.1210">
    <property type="entry name" value="MAGE homology domain, winged helix WH2 motif"/>
    <property type="match status" value="1"/>
</dbReference>
<dbReference type="PANTHER" id="PTHR11736:SF14">
    <property type="entry name" value="NSE3 HOMOLOG, SMC5-SMC6 COMPLEX COMPONENT"/>
    <property type="match status" value="1"/>
</dbReference>
<evidence type="ECO:0000259" key="1">
    <source>
        <dbReference type="PROSITE" id="PS50838"/>
    </source>
</evidence>
<dbReference type="PANTHER" id="PTHR11736">
    <property type="entry name" value="MELANOMA-ASSOCIATED ANTIGEN MAGE ANTIGEN"/>
    <property type="match status" value="1"/>
</dbReference>
<proteinExistence type="predicted"/>
<keyword evidence="3" id="KW-1185">Reference proteome</keyword>
<dbReference type="EMBL" id="JAHIBW010000003">
    <property type="protein sequence ID" value="KAG7312005.1"/>
    <property type="molecule type" value="Genomic_DNA"/>
</dbReference>
<evidence type="ECO:0000313" key="2">
    <source>
        <dbReference type="EMBL" id="KAG7312005.1"/>
    </source>
</evidence>
<dbReference type="Gene3D" id="1.10.10.1200">
    <property type="entry name" value="MAGE homology domain, winged helix WH1 motif"/>
    <property type="match status" value="1"/>
</dbReference>
<protein>
    <recommendedName>
        <fullName evidence="1">MAGE domain-containing protein</fullName>
    </recommendedName>
</protein>
<dbReference type="SMART" id="SM01373">
    <property type="entry name" value="MAGE"/>
    <property type="match status" value="1"/>
</dbReference>
<dbReference type="Proteomes" id="UP000823941">
    <property type="component" value="Chromosome 3"/>
</dbReference>